<organism evidence="1 2">
    <name type="scientific">Suillus subaureus</name>
    <dbReference type="NCBI Taxonomy" id="48587"/>
    <lineage>
        <taxon>Eukaryota</taxon>
        <taxon>Fungi</taxon>
        <taxon>Dikarya</taxon>
        <taxon>Basidiomycota</taxon>
        <taxon>Agaricomycotina</taxon>
        <taxon>Agaricomycetes</taxon>
        <taxon>Agaricomycetidae</taxon>
        <taxon>Boletales</taxon>
        <taxon>Suillineae</taxon>
        <taxon>Suillaceae</taxon>
        <taxon>Suillus</taxon>
    </lineage>
</organism>
<dbReference type="AlphaFoldDB" id="A0A9P7IYU2"/>
<sequence>AVKKCYPDSEVPSLHCIKKMIADLTSIKSIINHRCINSCGAFIGLWADLDARPTCGEPCYDQKQLQRSHGHTKVPCAVF</sequence>
<protein>
    <submittedName>
        <fullName evidence="1">Uncharacterized protein</fullName>
    </submittedName>
</protein>
<dbReference type="GeneID" id="64626073"/>
<feature type="non-terminal residue" evidence="1">
    <location>
        <position position="1"/>
    </location>
</feature>
<proteinExistence type="predicted"/>
<comment type="caution">
    <text evidence="1">The sequence shown here is derived from an EMBL/GenBank/DDBJ whole genome shotgun (WGS) entry which is preliminary data.</text>
</comment>
<dbReference type="RefSeq" id="XP_041185525.1">
    <property type="nucleotide sequence ID" value="XM_041332056.1"/>
</dbReference>
<gene>
    <name evidence="1" type="ORF">BJ212DRAFT_1289453</name>
</gene>
<dbReference type="EMBL" id="JABBWG010000201">
    <property type="protein sequence ID" value="KAG1797652.1"/>
    <property type="molecule type" value="Genomic_DNA"/>
</dbReference>
<evidence type="ECO:0000313" key="2">
    <source>
        <dbReference type="Proteomes" id="UP000807769"/>
    </source>
</evidence>
<accession>A0A9P7IYU2</accession>
<reference evidence="1" key="1">
    <citation type="journal article" date="2020" name="New Phytol.">
        <title>Comparative genomics reveals dynamic genome evolution in host specialist ectomycorrhizal fungi.</title>
        <authorList>
            <person name="Lofgren L.A."/>
            <person name="Nguyen N.H."/>
            <person name="Vilgalys R."/>
            <person name="Ruytinx J."/>
            <person name="Liao H.L."/>
            <person name="Branco S."/>
            <person name="Kuo A."/>
            <person name="LaButti K."/>
            <person name="Lipzen A."/>
            <person name="Andreopoulos W."/>
            <person name="Pangilinan J."/>
            <person name="Riley R."/>
            <person name="Hundley H."/>
            <person name="Na H."/>
            <person name="Barry K."/>
            <person name="Grigoriev I.V."/>
            <person name="Stajich J.E."/>
            <person name="Kennedy P.G."/>
        </authorList>
    </citation>
    <scope>NUCLEOTIDE SEQUENCE</scope>
    <source>
        <strain evidence="1">MN1</strain>
    </source>
</reference>
<name>A0A9P7IYU2_9AGAM</name>
<evidence type="ECO:0000313" key="1">
    <source>
        <dbReference type="EMBL" id="KAG1797652.1"/>
    </source>
</evidence>
<dbReference type="OrthoDB" id="3261594at2759"/>
<dbReference type="Proteomes" id="UP000807769">
    <property type="component" value="Unassembled WGS sequence"/>
</dbReference>
<keyword evidence="2" id="KW-1185">Reference proteome</keyword>